<evidence type="ECO:0000256" key="4">
    <source>
        <dbReference type="ARBA" id="ARBA00022741"/>
    </source>
</evidence>
<evidence type="ECO:0000256" key="7">
    <source>
        <dbReference type="ARBA" id="ARBA00023136"/>
    </source>
</evidence>
<keyword evidence="6 8" id="KW-1133">Transmembrane helix</keyword>
<feature type="non-terminal residue" evidence="9">
    <location>
        <position position="1"/>
    </location>
</feature>
<dbReference type="AlphaFoldDB" id="A0A1B6I8C6"/>
<feature type="non-terminal residue" evidence="9">
    <location>
        <position position="118"/>
    </location>
</feature>
<dbReference type="Pfam" id="PF03219">
    <property type="entry name" value="TLC"/>
    <property type="match status" value="1"/>
</dbReference>
<reference evidence="9" key="1">
    <citation type="submission" date="2015-11" db="EMBL/GenBank/DDBJ databases">
        <title>De novo transcriptome assembly of four potential Pierce s Disease insect vectors from Arizona vineyards.</title>
        <authorList>
            <person name="Tassone E.E."/>
        </authorList>
    </citation>
    <scope>NUCLEOTIDE SEQUENCE</scope>
</reference>
<dbReference type="GO" id="GO:0016020">
    <property type="term" value="C:membrane"/>
    <property type="evidence" value="ECO:0007669"/>
    <property type="project" value="UniProtKB-SubCell"/>
</dbReference>
<evidence type="ECO:0000313" key="9">
    <source>
        <dbReference type="EMBL" id="JAS83153.1"/>
    </source>
</evidence>
<name>A0A1B6I8C6_9HEMI</name>
<sequence>QPIGSSTLMTEEELNNKAKELQQSFLGSIFPVLPVEYSRFILMACAFFIIAYTYTFLRAYKDNVIYSVLEPSAQNWLKIFTFFASLFAVGMVQKLLANFDIDKTFELATGIFGFMFLT</sequence>
<evidence type="ECO:0000256" key="6">
    <source>
        <dbReference type="ARBA" id="ARBA00022989"/>
    </source>
</evidence>
<evidence type="ECO:0000256" key="1">
    <source>
        <dbReference type="ARBA" id="ARBA00004141"/>
    </source>
</evidence>
<gene>
    <name evidence="9" type="ORF">g.51101</name>
</gene>
<keyword evidence="2 8" id="KW-0813">Transport</keyword>
<comment type="subcellular location">
    <subcellularLocation>
        <location evidence="1 8">Membrane</location>
        <topology evidence="1 8">Multi-pass membrane protein</topology>
    </subcellularLocation>
</comment>
<dbReference type="GO" id="GO:0005524">
    <property type="term" value="F:ATP binding"/>
    <property type="evidence" value="ECO:0007669"/>
    <property type="project" value="UniProtKB-KW"/>
</dbReference>
<accession>A0A1B6I8C6</accession>
<organism evidence="9">
    <name type="scientific">Homalodisca liturata</name>
    <dbReference type="NCBI Taxonomy" id="320908"/>
    <lineage>
        <taxon>Eukaryota</taxon>
        <taxon>Metazoa</taxon>
        <taxon>Ecdysozoa</taxon>
        <taxon>Arthropoda</taxon>
        <taxon>Hexapoda</taxon>
        <taxon>Insecta</taxon>
        <taxon>Pterygota</taxon>
        <taxon>Neoptera</taxon>
        <taxon>Paraneoptera</taxon>
        <taxon>Hemiptera</taxon>
        <taxon>Auchenorrhyncha</taxon>
        <taxon>Membracoidea</taxon>
        <taxon>Cicadellidae</taxon>
        <taxon>Cicadellinae</taxon>
        <taxon>Proconiini</taxon>
        <taxon>Homalodisca</taxon>
    </lineage>
</organism>
<dbReference type="EMBL" id="GECU01024553">
    <property type="protein sequence ID" value="JAS83153.1"/>
    <property type="molecule type" value="Transcribed_RNA"/>
</dbReference>
<keyword evidence="4 8" id="KW-0547">Nucleotide-binding</keyword>
<evidence type="ECO:0000256" key="5">
    <source>
        <dbReference type="ARBA" id="ARBA00022840"/>
    </source>
</evidence>
<comment type="similarity">
    <text evidence="8">Belongs to the ADP/ATP translocase tlc family.</text>
</comment>
<feature type="transmembrane region" description="Helical" evidence="8">
    <location>
        <begin position="40"/>
        <end position="57"/>
    </location>
</feature>
<proteinExistence type="inferred from homology"/>
<comment type="caution">
    <text evidence="8">Lacks conserved residue(s) required for the propagation of feature annotation.</text>
</comment>
<dbReference type="InterPro" id="IPR004667">
    <property type="entry name" value="ADP_ATP_car_bac_type"/>
</dbReference>
<keyword evidence="7 8" id="KW-0472">Membrane</keyword>
<evidence type="ECO:0000256" key="8">
    <source>
        <dbReference type="RuleBase" id="RU363121"/>
    </source>
</evidence>
<keyword evidence="3 8" id="KW-0812">Transmembrane</keyword>
<dbReference type="GO" id="GO:0005471">
    <property type="term" value="F:ATP:ADP antiporter activity"/>
    <property type="evidence" value="ECO:0007669"/>
    <property type="project" value="InterPro"/>
</dbReference>
<evidence type="ECO:0000256" key="2">
    <source>
        <dbReference type="ARBA" id="ARBA00022448"/>
    </source>
</evidence>
<evidence type="ECO:0000256" key="3">
    <source>
        <dbReference type="ARBA" id="ARBA00022692"/>
    </source>
</evidence>
<protein>
    <recommendedName>
        <fullName evidence="8">ADP,ATP carrier protein</fullName>
    </recommendedName>
</protein>
<keyword evidence="5 8" id="KW-0067">ATP-binding</keyword>